<dbReference type="EMBL" id="UZAJ01001727">
    <property type="protein sequence ID" value="VDO34363.1"/>
    <property type="molecule type" value="Genomic_DNA"/>
</dbReference>
<dbReference type="WBParaSite" id="OFLC_0000282701-mRNA-1">
    <property type="protein sequence ID" value="OFLC_0000282701-mRNA-1"/>
    <property type="gene ID" value="OFLC_0000282701"/>
</dbReference>
<reference evidence="10 11" key="2">
    <citation type="submission" date="2018-11" db="EMBL/GenBank/DDBJ databases">
        <authorList>
            <consortium name="Pathogen Informatics"/>
        </authorList>
    </citation>
    <scope>NUCLEOTIDE SEQUENCE [LARGE SCALE GENOMIC DNA]</scope>
</reference>
<dbReference type="GO" id="GO:0003887">
    <property type="term" value="F:DNA-directed DNA polymerase activity"/>
    <property type="evidence" value="ECO:0007669"/>
    <property type="project" value="TreeGrafter"/>
</dbReference>
<dbReference type="PROSITE" id="PS50173">
    <property type="entry name" value="UMUC"/>
    <property type="match status" value="1"/>
</dbReference>
<organism evidence="12">
    <name type="scientific">Onchocerca flexuosa</name>
    <dbReference type="NCBI Taxonomy" id="387005"/>
    <lineage>
        <taxon>Eukaryota</taxon>
        <taxon>Metazoa</taxon>
        <taxon>Ecdysozoa</taxon>
        <taxon>Nematoda</taxon>
        <taxon>Chromadorea</taxon>
        <taxon>Rhabditida</taxon>
        <taxon>Spirurina</taxon>
        <taxon>Spiruromorpha</taxon>
        <taxon>Filarioidea</taxon>
        <taxon>Onchocercidae</taxon>
        <taxon>Onchocerca</taxon>
    </lineage>
</organism>
<dbReference type="FunFam" id="3.40.1170.60:FF:000003">
    <property type="entry name" value="DNA polymerase eta"/>
    <property type="match status" value="1"/>
</dbReference>
<keyword evidence="7" id="KW-0234">DNA repair</keyword>
<keyword evidence="3" id="KW-0548">Nucleotidyltransferase</keyword>
<dbReference type="GO" id="GO:0046872">
    <property type="term" value="F:metal ion binding"/>
    <property type="evidence" value="ECO:0007669"/>
    <property type="project" value="UniProtKB-KW"/>
</dbReference>
<dbReference type="Gene3D" id="3.30.70.270">
    <property type="match status" value="1"/>
</dbReference>
<dbReference type="Pfam" id="PF00817">
    <property type="entry name" value="IMS"/>
    <property type="match status" value="1"/>
</dbReference>
<dbReference type="GO" id="GO:0005657">
    <property type="term" value="C:replication fork"/>
    <property type="evidence" value="ECO:0007669"/>
    <property type="project" value="TreeGrafter"/>
</dbReference>
<dbReference type="InterPro" id="IPR001126">
    <property type="entry name" value="UmuC"/>
</dbReference>
<evidence type="ECO:0000313" key="10">
    <source>
        <dbReference type="EMBL" id="VDO34363.1"/>
    </source>
</evidence>
<dbReference type="SUPFAM" id="SSF56672">
    <property type="entry name" value="DNA/RNA polymerases"/>
    <property type="match status" value="1"/>
</dbReference>
<comment type="subcellular location">
    <subcellularLocation>
        <location evidence="1">Nucleus</location>
    </subcellularLocation>
</comment>
<dbReference type="Proteomes" id="UP000267606">
    <property type="component" value="Unassembled WGS sequence"/>
</dbReference>
<dbReference type="InterPro" id="IPR052230">
    <property type="entry name" value="DNA_polymerase_eta"/>
</dbReference>
<evidence type="ECO:0000313" key="11">
    <source>
        <dbReference type="Proteomes" id="UP000267606"/>
    </source>
</evidence>
<evidence type="ECO:0000256" key="5">
    <source>
        <dbReference type="ARBA" id="ARBA00022763"/>
    </source>
</evidence>
<dbReference type="GO" id="GO:0042276">
    <property type="term" value="P:error-prone translesion synthesis"/>
    <property type="evidence" value="ECO:0007669"/>
    <property type="project" value="TreeGrafter"/>
</dbReference>
<evidence type="ECO:0000256" key="3">
    <source>
        <dbReference type="ARBA" id="ARBA00022695"/>
    </source>
</evidence>
<name>A0A183H5R8_9BILA</name>
<keyword evidence="2" id="KW-0808">Transferase</keyword>
<evidence type="ECO:0000256" key="8">
    <source>
        <dbReference type="ARBA" id="ARBA00023242"/>
    </source>
</evidence>
<proteinExistence type="predicted"/>
<accession>A0A183H5R8</accession>
<sequence length="221" mass="25113">METLITTSCEVSQVMIGIKLNPRNSGPDLLWYCSGYLIHCYADVVSIISQGISALRYTYKKECKRFIRHSNIIYDMEKRRIIALIDMDCFYVQVEQRLQPHLYGKPVAVVQHSSANNRGGGLLAVSYEARSFGIKRGMFGEQAKALCPDLTLCYVPIGEYIDKADITRYRDASAEVFKVLHEFDSRIIVERASVDEAYLDLSALVQNIFETTNPSTKVFLF</sequence>
<evidence type="ECO:0000256" key="2">
    <source>
        <dbReference type="ARBA" id="ARBA00022679"/>
    </source>
</evidence>
<dbReference type="GO" id="GO:0006281">
    <property type="term" value="P:DNA repair"/>
    <property type="evidence" value="ECO:0007669"/>
    <property type="project" value="UniProtKB-KW"/>
</dbReference>
<keyword evidence="4" id="KW-0479">Metal-binding</keyword>
<dbReference type="InterPro" id="IPR043128">
    <property type="entry name" value="Rev_trsase/Diguanyl_cyclase"/>
</dbReference>
<dbReference type="GO" id="GO:0005634">
    <property type="term" value="C:nucleus"/>
    <property type="evidence" value="ECO:0007669"/>
    <property type="project" value="UniProtKB-SubCell"/>
</dbReference>
<keyword evidence="8" id="KW-0539">Nucleus</keyword>
<keyword evidence="11" id="KW-1185">Reference proteome</keyword>
<dbReference type="Gene3D" id="3.40.1170.60">
    <property type="match status" value="1"/>
</dbReference>
<evidence type="ECO:0000259" key="9">
    <source>
        <dbReference type="PROSITE" id="PS50173"/>
    </source>
</evidence>
<dbReference type="GO" id="GO:0009314">
    <property type="term" value="P:response to radiation"/>
    <property type="evidence" value="ECO:0007669"/>
    <property type="project" value="TreeGrafter"/>
</dbReference>
<evidence type="ECO:0000256" key="4">
    <source>
        <dbReference type="ARBA" id="ARBA00022723"/>
    </source>
</evidence>
<keyword evidence="6" id="KW-0460">Magnesium</keyword>
<dbReference type="PANTHER" id="PTHR45873">
    <property type="entry name" value="DNA POLYMERASE ETA"/>
    <property type="match status" value="1"/>
</dbReference>
<keyword evidence="5" id="KW-0227">DNA damage</keyword>
<dbReference type="GO" id="GO:0035861">
    <property type="term" value="C:site of double-strand break"/>
    <property type="evidence" value="ECO:0007669"/>
    <property type="project" value="TreeGrafter"/>
</dbReference>
<dbReference type="InterPro" id="IPR043502">
    <property type="entry name" value="DNA/RNA_pol_sf"/>
</dbReference>
<feature type="domain" description="UmuC" evidence="9">
    <location>
        <begin position="82"/>
        <end position="202"/>
    </location>
</feature>
<dbReference type="PANTHER" id="PTHR45873:SF1">
    <property type="entry name" value="DNA POLYMERASE ETA"/>
    <property type="match status" value="1"/>
</dbReference>
<protein>
    <submittedName>
        <fullName evidence="12">UmuC domain-containing protein</fullName>
    </submittedName>
</protein>
<reference evidence="12" key="1">
    <citation type="submission" date="2016-06" db="UniProtKB">
        <authorList>
            <consortium name="WormBaseParasite"/>
        </authorList>
    </citation>
    <scope>IDENTIFICATION</scope>
</reference>
<dbReference type="AlphaFoldDB" id="A0A183H5R8"/>
<gene>
    <name evidence="10" type="ORF">OFLC_LOCUS2828</name>
</gene>
<evidence type="ECO:0000256" key="6">
    <source>
        <dbReference type="ARBA" id="ARBA00022842"/>
    </source>
</evidence>
<evidence type="ECO:0000256" key="7">
    <source>
        <dbReference type="ARBA" id="ARBA00023204"/>
    </source>
</evidence>
<evidence type="ECO:0000256" key="1">
    <source>
        <dbReference type="ARBA" id="ARBA00004123"/>
    </source>
</evidence>
<evidence type="ECO:0000313" key="12">
    <source>
        <dbReference type="WBParaSite" id="OFLC_0000282701-mRNA-1"/>
    </source>
</evidence>
<dbReference type="STRING" id="387005.A0A183H5R8"/>